<protein>
    <submittedName>
        <fullName evidence="2">Putative secreted protein</fullName>
    </submittedName>
</protein>
<accession>A0A2M4DA74</accession>
<sequence>MRWWSSPPALRVWPLTWSRTTSVWSCSVTTSSSRRVISSSVPVPSSTCRSVMRSWAVLSMPWVTPSTVRAKSRRSSASVSVSRLRVSSRVCRCASPCRPVSRPSIRLYRLVVDSVS</sequence>
<proteinExistence type="predicted"/>
<evidence type="ECO:0000256" key="1">
    <source>
        <dbReference type="SAM" id="SignalP"/>
    </source>
</evidence>
<reference evidence="2" key="1">
    <citation type="submission" date="2018-01" db="EMBL/GenBank/DDBJ databases">
        <title>An insight into the sialome of Amazonian anophelines.</title>
        <authorList>
            <person name="Ribeiro J.M."/>
            <person name="Scarpassa V."/>
            <person name="Calvo E."/>
        </authorList>
    </citation>
    <scope>NUCLEOTIDE SEQUENCE</scope>
</reference>
<name>A0A2M4DA74_ANODA</name>
<keyword evidence="1" id="KW-0732">Signal</keyword>
<organism evidence="2">
    <name type="scientific">Anopheles darlingi</name>
    <name type="common">Mosquito</name>
    <dbReference type="NCBI Taxonomy" id="43151"/>
    <lineage>
        <taxon>Eukaryota</taxon>
        <taxon>Metazoa</taxon>
        <taxon>Ecdysozoa</taxon>
        <taxon>Arthropoda</taxon>
        <taxon>Hexapoda</taxon>
        <taxon>Insecta</taxon>
        <taxon>Pterygota</taxon>
        <taxon>Neoptera</taxon>
        <taxon>Endopterygota</taxon>
        <taxon>Diptera</taxon>
        <taxon>Nematocera</taxon>
        <taxon>Culicoidea</taxon>
        <taxon>Culicidae</taxon>
        <taxon>Anophelinae</taxon>
        <taxon>Anopheles</taxon>
    </lineage>
</organism>
<dbReference type="AlphaFoldDB" id="A0A2M4DA74"/>
<feature type="signal peptide" evidence="1">
    <location>
        <begin position="1"/>
        <end position="25"/>
    </location>
</feature>
<evidence type="ECO:0000313" key="2">
    <source>
        <dbReference type="EMBL" id="MBW73948.1"/>
    </source>
</evidence>
<dbReference type="EMBL" id="GGFL01009770">
    <property type="protein sequence ID" value="MBW73948.1"/>
    <property type="molecule type" value="Transcribed_RNA"/>
</dbReference>
<feature type="chain" id="PRO_5015005713" evidence="1">
    <location>
        <begin position="26"/>
        <end position="116"/>
    </location>
</feature>